<dbReference type="GO" id="GO:0032259">
    <property type="term" value="P:methylation"/>
    <property type="evidence" value="ECO:0007669"/>
    <property type="project" value="UniProtKB-KW"/>
</dbReference>
<dbReference type="EMBL" id="MSKJ01000009">
    <property type="protein sequence ID" value="OLO45165.1"/>
    <property type="molecule type" value="Genomic_DNA"/>
</dbReference>
<keyword evidence="2" id="KW-0808">Transferase</keyword>
<evidence type="ECO:0000313" key="6">
    <source>
        <dbReference type="Proteomes" id="UP000186857"/>
    </source>
</evidence>
<dbReference type="InterPro" id="IPR003726">
    <property type="entry name" value="HCY_dom"/>
</dbReference>
<dbReference type="PROSITE" id="PS50970">
    <property type="entry name" value="HCY"/>
    <property type="match status" value="1"/>
</dbReference>
<dbReference type="Gene3D" id="3.20.20.330">
    <property type="entry name" value="Homocysteine-binding-like domain"/>
    <property type="match status" value="1"/>
</dbReference>
<proteinExistence type="predicted"/>
<dbReference type="GO" id="GO:0008168">
    <property type="term" value="F:methyltransferase activity"/>
    <property type="evidence" value="ECO:0007669"/>
    <property type="project" value="UniProtKB-KW"/>
</dbReference>
<comment type="caution">
    <text evidence="5">The sequence shown here is derived from an EMBL/GenBank/DDBJ whole genome shotgun (WGS) entry which is preliminary data.</text>
</comment>
<reference evidence="5 6" key="1">
    <citation type="submission" date="2016-12" db="EMBL/GenBank/DDBJ databases">
        <title>Genomic Comparison of strains in the 'Actinomyces naeslundii' Group.</title>
        <authorList>
            <person name="Mughal S.R."/>
            <person name="Do T."/>
            <person name="Gilbert S.C."/>
            <person name="Witherden E.A."/>
            <person name="Didelot X."/>
            <person name="Beighton D."/>
        </authorList>
    </citation>
    <scope>NUCLEOTIDE SEQUENCE [LARGE SCALE GENOMIC DNA]</scope>
    <source>
        <strain evidence="5 6">CCUG 33920</strain>
    </source>
</reference>
<accession>A0A1Q8VAP8</accession>
<dbReference type="RefSeq" id="WP_143225691.1">
    <property type="nucleotide sequence ID" value="NZ_MSKJ01000009.1"/>
</dbReference>
<evidence type="ECO:0000256" key="2">
    <source>
        <dbReference type="ARBA" id="ARBA00022679"/>
    </source>
</evidence>
<gene>
    <name evidence="5" type="ORF">BKH29_04510</name>
</gene>
<evidence type="ECO:0000313" key="5">
    <source>
        <dbReference type="EMBL" id="OLO45165.1"/>
    </source>
</evidence>
<dbReference type="SUPFAM" id="SSF82282">
    <property type="entry name" value="Homocysteine S-methyltransferase"/>
    <property type="match status" value="1"/>
</dbReference>
<comment type="caution">
    <text evidence="3">Lacks conserved residue(s) required for the propagation of feature annotation.</text>
</comment>
<dbReference type="Pfam" id="PF02574">
    <property type="entry name" value="S-methyl_trans"/>
    <property type="match status" value="1"/>
</dbReference>
<feature type="non-terminal residue" evidence="5">
    <location>
        <position position="1"/>
    </location>
</feature>
<dbReference type="InterPro" id="IPR036589">
    <property type="entry name" value="HCY_dom_sf"/>
</dbReference>
<evidence type="ECO:0000256" key="1">
    <source>
        <dbReference type="ARBA" id="ARBA00022603"/>
    </source>
</evidence>
<dbReference type="Proteomes" id="UP000186857">
    <property type="component" value="Unassembled WGS sequence"/>
</dbReference>
<keyword evidence="1" id="KW-0489">Methyltransferase</keyword>
<evidence type="ECO:0000256" key="3">
    <source>
        <dbReference type="PROSITE-ProRule" id="PRU00333"/>
    </source>
</evidence>
<sequence>GVRLVGGCCRTRPAQISELARAVCP</sequence>
<evidence type="ECO:0000259" key="4">
    <source>
        <dbReference type="PROSITE" id="PS50970"/>
    </source>
</evidence>
<name>A0A1Q8VAP8_9ACTO</name>
<feature type="domain" description="Hcy-binding" evidence="4">
    <location>
        <begin position="1"/>
        <end position="23"/>
    </location>
</feature>
<dbReference type="AlphaFoldDB" id="A0A1Q8VAP8"/>
<protein>
    <recommendedName>
        <fullName evidence="4">Hcy-binding domain-containing protein</fullName>
    </recommendedName>
</protein>
<organism evidence="5 6">
    <name type="scientific">Actinomyces oris</name>
    <dbReference type="NCBI Taxonomy" id="544580"/>
    <lineage>
        <taxon>Bacteria</taxon>
        <taxon>Bacillati</taxon>
        <taxon>Actinomycetota</taxon>
        <taxon>Actinomycetes</taxon>
        <taxon>Actinomycetales</taxon>
        <taxon>Actinomycetaceae</taxon>
        <taxon>Actinomyces</taxon>
    </lineage>
</organism>